<proteinExistence type="predicted"/>
<keyword evidence="3" id="KW-1185">Reference proteome</keyword>
<evidence type="ECO:0000256" key="1">
    <source>
        <dbReference type="SAM" id="Phobius"/>
    </source>
</evidence>
<dbReference type="RefSeq" id="WP_004621553.1">
    <property type="nucleotide sequence ID" value="NZ_APMP01000021.1"/>
</dbReference>
<gene>
    <name evidence="2" type="ORF">OR37_03007</name>
</gene>
<protein>
    <submittedName>
        <fullName evidence="2">Flp pilus assembly protein, pilin Flp</fullName>
    </submittedName>
</protein>
<dbReference type="STRING" id="1292034.OR37_03007"/>
<accession>R0CXE5</accession>
<dbReference type="AlphaFoldDB" id="R0CXE5"/>
<name>R0CXE5_CAUVI</name>
<comment type="caution">
    <text evidence="2">The sequence shown here is derived from an EMBL/GenBank/DDBJ whole genome shotgun (WGS) entry which is preliminary data.</text>
</comment>
<evidence type="ECO:0000313" key="3">
    <source>
        <dbReference type="Proteomes" id="UP000013063"/>
    </source>
</evidence>
<sequence precursor="true">MKAFWSDESGATAVELGVLVALITLALVTAMNVLSGGMKTSFSKTSAALNAT</sequence>
<dbReference type="InterPro" id="IPR007047">
    <property type="entry name" value="Flp_Fap"/>
</dbReference>
<dbReference type="EMBL" id="APMP01000021">
    <property type="protein sequence ID" value="ENZ81146.1"/>
    <property type="molecule type" value="Genomic_DNA"/>
</dbReference>
<keyword evidence="1" id="KW-1133">Transmembrane helix</keyword>
<dbReference type="eggNOG" id="COG3847">
    <property type="taxonomic scope" value="Bacteria"/>
</dbReference>
<dbReference type="Proteomes" id="UP000013063">
    <property type="component" value="Unassembled WGS sequence"/>
</dbReference>
<evidence type="ECO:0000313" key="2">
    <source>
        <dbReference type="EMBL" id="ENZ81146.1"/>
    </source>
</evidence>
<dbReference type="Pfam" id="PF04964">
    <property type="entry name" value="Flp_Fap"/>
    <property type="match status" value="1"/>
</dbReference>
<dbReference type="PATRIC" id="fig|1292034.3.peg.2988"/>
<organism evidence="2 3">
    <name type="scientific">Caulobacter vibrioides OR37</name>
    <dbReference type="NCBI Taxonomy" id="1292034"/>
    <lineage>
        <taxon>Bacteria</taxon>
        <taxon>Pseudomonadati</taxon>
        <taxon>Pseudomonadota</taxon>
        <taxon>Alphaproteobacteria</taxon>
        <taxon>Caulobacterales</taxon>
        <taxon>Caulobacteraceae</taxon>
        <taxon>Caulobacter</taxon>
    </lineage>
</organism>
<reference evidence="2 3" key="1">
    <citation type="journal article" date="2013" name="Genome Announc.">
        <title>Draft Genome Sequence for Caulobacter sp. Strain OR37, a Bacterium Tolerant to Heavy Metals.</title>
        <authorList>
            <person name="Utturkar S.M."/>
            <person name="Bollmann A."/>
            <person name="Brzoska R.M."/>
            <person name="Klingeman D.M."/>
            <person name="Epstein S.E."/>
            <person name="Palumbo A.V."/>
            <person name="Brown S.D."/>
        </authorList>
    </citation>
    <scope>NUCLEOTIDE SEQUENCE [LARGE SCALE GENOMIC DNA]</scope>
    <source>
        <strain evidence="2 3">OR37</strain>
    </source>
</reference>
<keyword evidence="1" id="KW-0812">Transmembrane</keyword>
<feature type="transmembrane region" description="Helical" evidence="1">
    <location>
        <begin position="12"/>
        <end position="34"/>
    </location>
</feature>
<keyword evidence="1" id="KW-0472">Membrane</keyword>